<evidence type="ECO:0008006" key="2">
    <source>
        <dbReference type="Google" id="ProtNLM"/>
    </source>
</evidence>
<gene>
    <name evidence="1" type="ORF">ABIQ69_02725</name>
</gene>
<protein>
    <recommendedName>
        <fullName evidence="2">Glycoside hydrolase</fullName>
    </recommendedName>
</protein>
<organism evidence="1">
    <name type="scientific">Agromyces sp. G08B096</name>
    <dbReference type="NCBI Taxonomy" id="3156399"/>
    <lineage>
        <taxon>Bacteria</taxon>
        <taxon>Bacillati</taxon>
        <taxon>Actinomycetota</taxon>
        <taxon>Actinomycetes</taxon>
        <taxon>Micrococcales</taxon>
        <taxon>Microbacteriaceae</taxon>
        <taxon>Agromyces</taxon>
    </lineage>
</organism>
<dbReference type="RefSeq" id="WP_350348868.1">
    <property type="nucleotide sequence ID" value="NZ_CP158374.1"/>
</dbReference>
<evidence type="ECO:0000313" key="1">
    <source>
        <dbReference type="EMBL" id="XBX82852.1"/>
    </source>
</evidence>
<dbReference type="PANTHER" id="PTHR36848">
    <property type="entry name" value="DNA-BINDING PROTEIN (PUTATIVE SECRETED PROTEIN)-RELATED"/>
    <property type="match status" value="1"/>
</dbReference>
<proteinExistence type="predicted"/>
<name>A0AAU7W958_9MICO</name>
<accession>A0AAU7W958</accession>
<dbReference type="EMBL" id="CP158374">
    <property type="protein sequence ID" value="XBX82852.1"/>
    <property type="molecule type" value="Genomic_DNA"/>
</dbReference>
<sequence length="830" mass="90951">MPDTPRFSTLWAVNGALDAIELRAQLDDFVAAGLDGVVFHPRFYPGRPPYLDDEYLAIVSRLVLDAHDRGLEFWIYDENGWPSGTVGGLMLERHPGLRQQWLELQPDAGQPALHRFTHDEREWALVVRHGEGVDYLAPDLADRFIDLCYRRYADGLAPEAMARVAGFFSDEPEFGLGHAQHELSAHGAVPWTPDLPEQYAGRHGRDLIADLPSLFGDGADAETVRTDFWELVTDLFADRYLARLDTWCRERGLRFTAHVKGEEHPLFQLPTVGSLGTISRAIGMPGIDALGRHPVNDFYPRQASSVARQFSDGRAMAEAFGGAGWGAGPADLERYLGWLGGHGITDFVLHLSQYRLDSAAIEDWPPSHPRHVSWSGAYREVLDAVRARLAAAPRPPADLLVVVPQRGLARRYEPWEFVATNVHDAHDFPATPAGEVNAAFLRLVERLSAAGEAYEFADERTVEQWARADDGCLALGASRYRRVIVAPGAAIDDAASALIAPFLADEPLPEDPARPERGAFEPAPALTLHAGVDRRPLSWRLASTPRNELVLEPVRAHDGVWEAEIESSTFDGPFELRFADEPRELHWNGARVGTVSRGEYGHGVRVRLAAGRVGRLRFRADGVPPGTVPRAWAVGGFRVAASVRETRGALLALDGGFRLARPRREVSGELAADGLPFAFEPVEVVTEVDVPVGASALRFAGGLADAAWISVGGEPGVWRWGEGGWEVPVGRTGLVEVGMRLVPSSFNRYGPHHHYLGDPVVVSPAQMRGIRNYADLDDAPEATHVPYWWVRRAVLPAEAEVIGVPVTHAGAIHDGASDVRIDNGRDALIK</sequence>
<dbReference type="AlphaFoldDB" id="A0AAU7W958"/>
<reference evidence="1" key="1">
    <citation type="submission" date="2024-05" db="EMBL/GenBank/DDBJ databases">
        <authorList>
            <person name="Yu L."/>
        </authorList>
    </citation>
    <scope>NUCLEOTIDE SEQUENCE</scope>
    <source>
        <strain evidence="1">G08B096</strain>
    </source>
</reference>
<dbReference type="InterPro" id="IPR053161">
    <property type="entry name" value="Ulvan_degrading_GH"/>
</dbReference>
<dbReference type="PANTHER" id="PTHR36848:SF2">
    <property type="entry name" value="SECRETED PROTEIN"/>
    <property type="match status" value="1"/>
</dbReference>